<accession>A0A1N7HZS5</accession>
<dbReference type="AlphaFoldDB" id="A0A1N7HZS5"/>
<evidence type="ECO:0000313" key="2">
    <source>
        <dbReference type="EMBL" id="SIS30240.1"/>
    </source>
</evidence>
<reference evidence="3" key="1">
    <citation type="submission" date="2017-01" db="EMBL/GenBank/DDBJ databases">
        <authorList>
            <person name="Varghese N."/>
            <person name="Submissions S."/>
        </authorList>
    </citation>
    <scope>NUCLEOTIDE SEQUENCE [LARGE SCALE GENOMIC DNA]</scope>
    <source>
        <strain evidence="3">DSM 17126</strain>
    </source>
</reference>
<dbReference type="Proteomes" id="UP000186373">
    <property type="component" value="Unassembled WGS sequence"/>
</dbReference>
<feature type="transmembrane region" description="Helical" evidence="1">
    <location>
        <begin position="60"/>
        <end position="77"/>
    </location>
</feature>
<evidence type="ECO:0000256" key="1">
    <source>
        <dbReference type="SAM" id="Phobius"/>
    </source>
</evidence>
<feature type="transmembrane region" description="Helical" evidence="1">
    <location>
        <begin position="123"/>
        <end position="144"/>
    </location>
</feature>
<dbReference type="RefSeq" id="WP_123912021.1">
    <property type="nucleotide sequence ID" value="NZ_FTNY01000001.1"/>
</dbReference>
<dbReference type="OrthoDB" id="1273062at2"/>
<feature type="transmembrane region" description="Helical" evidence="1">
    <location>
        <begin position="30"/>
        <end position="48"/>
    </location>
</feature>
<proteinExistence type="predicted"/>
<dbReference type="EMBL" id="FTNY01000001">
    <property type="protein sequence ID" value="SIS30240.1"/>
    <property type="molecule type" value="Genomic_DNA"/>
</dbReference>
<feature type="transmembrane region" description="Helical" evidence="1">
    <location>
        <begin position="7"/>
        <end position="24"/>
    </location>
</feature>
<keyword evidence="1" id="KW-0812">Transmembrane</keyword>
<keyword evidence="1" id="KW-1133">Transmembrane helix</keyword>
<keyword evidence="1" id="KW-0472">Membrane</keyword>
<name>A0A1N7HZS5_9FLAO</name>
<gene>
    <name evidence="2" type="ORF">SAMN05421639_101769</name>
</gene>
<sequence length="150" mass="17401">MKINYSILLYLLCIPLGYDFSLLADDNFSTLRTLCFMIALLMTLYGGFLNAKHQMKYRSVLWIFFVNLLLILGYIISNGGTGNTSLFGGHGDWPLGFFLMEYWLNMHWTYLSFINLPLFSSDFTFLLILMCSSFLFPSIGFLIGKFWCKR</sequence>
<organism evidence="2 3">
    <name type="scientific">Chryseobacterium shigense</name>
    <dbReference type="NCBI Taxonomy" id="297244"/>
    <lineage>
        <taxon>Bacteria</taxon>
        <taxon>Pseudomonadati</taxon>
        <taxon>Bacteroidota</taxon>
        <taxon>Flavobacteriia</taxon>
        <taxon>Flavobacteriales</taxon>
        <taxon>Weeksellaceae</taxon>
        <taxon>Chryseobacterium group</taxon>
        <taxon>Chryseobacterium</taxon>
    </lineage>
</organism>
<keyword evidence="3" id="KW-1185">Reference proteome</keyword>
<protein>
    <submittedName>
        <fullName evidence="2">Uncharacterized protein</fullName>
    </submittedName>
</protein>
<evidence type="ECO:0000313" key="3">
    <source>
        <dbReference type="Proteomes" id="UP000186373"/>
    </source>
</evidence>